<dbReference type="AlphaFoldDB" id="S2QT70"/>
<proteinExistence type="predicted"/>
<reference evidence="2 3" key="1">
    <citation type="journal article" date="2013" name="PLoS ONE">
        <title>Lactobacillus paracasei comparative genomics: towards species pan-genome definition and exploitation of diversity.</title>
        <authorList>
            <person name="Smokvina T."/>
            <person name="Wels M."/>
            <person name="Polka J."/>
            <person name="Chervaux C."/>
            <person name="Brisse S."/>
            <person name="Boekhorst J."/>
            <person name="van Hylckama Vlieg J.E."/>
            <person name="Siezen R.J."/>
        </authorList>
    </citation>
    <scope>NUCLEOTIDE SEQUENCE [LARGE SCALE GENOMIC DNA]</scope>
    <source>
        <strain evidence="2 3">Lpp126</strain>
    </source>
</reference>
<organism evidence="2 3">
    <name type="scientific">Lacticaseibacillus paracasei subsp. paracasei Lpp126</name>
    <dbReference type="NCBI Taxonomy" id="1256206"/>
    <lineage>
        <taxon>Bacteria</taxon>
        <taxon>Bacillati</taxon>
        <taxon>Bacillota</taxon>
        <taxon>Bacilli</taxon>
        <taxon>Lactobacillales</taxon>
        <taxon>Lactobacillaceae</taxon>
        <taxon>Lacticaseibacillus</taxon>
    </lineage>
</organism>
<dbReference type="PATRIC" id="fig|1256206.3.peg.2836"/>
<evidence type="ECO:0008006" key="4">
    <source>
        <dbReference type="Google" id="ProtNLM"/>
    </source>
</evidence>
<feature type="region of interest" description="Disordered" evidence="1">
    <location>
        <begin position="1"/>
        <end position="20"/>
    </location>
</feature>
<evidence type="ECO:0000313" key="2">
    <source>
        <dbReference type="EMBL" id="EPC69237.1"/>
    </source>
</evidence>
<dbReference type="Gene3D" id="3.90.1010.20">
    <property type="match status" value="1"/>
</dbReference>
<name>S2QT70_LACPA</name>
<dbReference type="Proteomes" id="UP000014243">
    <property type="component" value="Unassembled WGS sequence"/>
</dbReference>
<evidence type="ECO:0000256" key="1">
    <source>
        <dbReference type="SAM" id="MobiDB-lite"/>
    </source>
</evidence>
<protein>
    <recommendedName>
        <fullName evidence="4">FMN-binding protein</fullName>
    </recommendedName>
</protein>
<accession>S2QT70</accession>
<gene>
    <name evidence="2" type="ORF">Lpp126_18477</name>
</gene>
<sequence length="112" mass="11732">FQYMPSKDFGGVPNSNADFGKGIKSGTVLASKRANSEAYSAIMKSKGKATQTWQENSNAIDEFAKGKTIAELETAVSDLKGKKKVSDVVSGATFTDTSGYLTAIISAAKAAK</sequence>
<evidence type="ECO:0000313" key="3">
    <source>
        <dbReference type="Proteomes" id="UP000014243"/>
    </source>
</evidence>
<dbReference type="EMBL" id="ANKC01001311">
    <property type="protein sequence ID" value="EPC69237.1"/>
    <property type="molecule type" value="Genomic_DNA"/>
</dbReference>
<feature type="non-terminal residue" evidence="2">
    <location>
        <position position="1"/>
    </location>
</feature>
<comment type="caution">
    <text evidence="2">The sequence shown here is derived from an EMBL/GenBank/DDBJ whole genome shotgun (WGS) entry which is preliminary data.</text>
</comment>